<dbReference type="EMBL" id="MH107388">
    <property type="protein sequence ID" value="AXX76222.1"/>
    <property type="molecule type" value="Genomic_DNA"/>
</dbReference>
<accession>A0A385GNU1</accession>
<organism evidence="1">
    <name type="scientific">Babesia duncani</name>
    <dbReference type="NCBI Taxonomy" id="323732"/>
    <lineage>
        <taxon>Eukaryota</taxon>
        <taxon>Sar</taxon>
        <taxon>Alveolata</taxon>
        <taxon>Apicomplexa</taxon>
        <taxon>Aconoidasida</taxon>
        <taxon>Piroplasmida</taxon>
        <taxon>Babesiidae</taxon>
        <taxon>Babesia</taxon>
    </lineage>
</organism>
<gene>
    <name evidence="1" type="primary">HypH</name>
</gene>
<dbReference type="AlphaFoldDB" id="A0A385GNU1"/>
<name>A0A385GNU1_9APIC</name>
<proteinExistence type="predicted"/>
<sequence length="99" mass="12273">MFTNINKNNFKFININKYKIFFLLKNIKKNIYFILHSDIQFKKFYKIMKFIFGFYCIIKYIKFNMLKLNIIIFDKSKKNYVKVIKYINILNIISLFIKN</sequence>
<evidence type="ECO:0000313" key="1">
    <source>
        <dbReference type="EMBL" id="AXX76222.1"/>
    </source>
</evidence>
<reference evidence="1" key="1">
    <citation type="journal article" date="2018" name="Int. J. Parasitol.">
        <title>Insights into the evolution and drug susceptibility of Babesia duncani from the sequence of its mitochondrial and apicoplast genomes.</title>
        <authorList>
            <person name="Virji A.Z."/>
            <person name="Thekkiniath J."/>
            <person name="Ma W."/>
            <person name="Lawres L."/>
            <person name="Knight J."/>
            <person name="Swei A."/>
            <person name="Roch K.L."/>
            <person name="Ben Mamoun C."/>
        </authorList>
    </citation>
    <scope>NUCLEOTIDE SEQUENCE</scope>
    <source>
        <strain evidence="1">WA-1</strain>
    </source>
</reference>
<protein>
    <submittedName>
        <fullName evidence="1">Uncharacterized protein</fullName>
    </submittedName>
</protein>